<evidence type="ECO:0000313" key="2">
    <source>
        <dbReference type="EMBL" id="PRQ05158.1"/>
    </source>
</evidence>
<dbReference type="Proteomes" id="UP000238823">
    <property type="component" value="Unassembled WGS sequence"/>
</dbReference>
<evidence type="ECO:0000256" key="1">
    <source>
        <dbReference type="SAM" id="Phobius"/>
    </source>
</evidence>
<feature type="transmembrane region" description="Helical" evidence="1">
    <location>
        <begin position="69"/>
        <end position="89"/>
    </location>
</feature>
<evidence type="ECO:0008006" key="4">
    <source>
        <dbReference type="Google" id="ProtNLM"/>
    </source>
</evidence>
<dbReference type="InterPro" id="IPR052948">
    <property type="entry name" value="Low_temp-induced_all0457"/>
</dbReference>
<sequence length="165" mass="17212">MLPADMAGKKRHVYALFEDREAADAALDEIQRRGCRGEQCSVLMQRYLLDEEELTMSETAAREGTKKGALAAGVAGAVVAGLVALPGGLIGFGPLVAVIFGAAWGATFGALLGSISGASDPEQVLRKIEAEVNAGRILIAVETDDEQLEEAADEVFASHGGRKVA</sequence>
<protein>
    <recommendedName>
        <fullName evidence="4">DUF1269 domain-containing protein</fullName>
    </recommendedName>
</protein>
<dbReference type="PANTHER" id="PTHR36109">
    <property type="entry name" value="MEMBRANE PROTEIN-RELATED"/>
    <property type="match status" value="1"/>
</dbReference>
<name>A0A2S9YJ68_9BACT</name>
<keyword evidence="1" id="KW-1133">Transmembrane helix</keyword>
<dbReference type="OrthoDB" id="6023910at2"/>
<accession>A0A2S9YJ68</accession>
<dbReference type="EMBL" id="PVNL01000097">
    <property type="protein sequence ID" value="PRQ05158.1"/>
    <property type="molecule type" value="Genomic_DNA"/>
</dbReference>
<organism evidence="2 3">
    <name type="scientific">Enhygromyxa salina</name>
    <dbReference type="NCBI Taxonomy" id="215803"/>
    <lineage>
        <taxon>Bacteria</taxon>
        <taxon>Pseudomonadati</taxon>
        <taxon>Myxococcota</taxon>
        <taxon>Polyangia</taxon>
        <taxon>Nannocystales</taxon>
        <taxon>Nannocystaceae</taxon>
        <taxon>Enhygromyxa</taxon>
    </lineage>
</organism>
<keyword evidence="1" id="KW-0812">Transmembrane</keyword>
<gene>
    <name evidence="2" type="ORF">ENSA7_47870</name>
</gene>
<feature type="transmembrane region" description="Helical" evidence="1">
    <location>
        <begin position="95"/>
        <end position="118"/>
    </location>
</feature>
<dbReference type="AlphaFoldDB" id="A0A2S9YJ68"/>
<proteinExistence type="predicted"/>
<dbReference type="PANTHER" id="PTHR36109:SF2">
    <property type="entry name" value="MEMBRANE PROTEIN"/>
    <property type="match status" value="1"/>
</dbReference>
<reference evidence="2 3" key="1">
    <citation type="submission" date="2018-03" db="EMBL/GenBank/DDBJ databases">
        <title>Draft Genome Sequences of the Obligatory Marine Myxobacteria Enhygromyxa salina SWB007.</title>
        <authorList>
            <person name="Poehlein A."/>
            <person name="Moghaddam J.A."/>
            <person name="Harms H."/>
            <person name="Alanjari M."/>
            <person name="Koenig G.M."/>
            <person name="Daniel R."/>
            <person name="Schaeberle T.F."/>
        </authorList>
    </citation>
    <scope>NUCLEOTIDE SEQUENCE [LARGE SCALE GENOMIC DNA]</scope>
    <source>
        <strain evidence="2 3">SWB007</strain>
    </source>
</reference>
<comment type="caution">
    <text evidence="2">The sequence shown here is derived from an EMBL/GenBank/DDBJ whole genome shotgun (WGS) entry which is preliminary data.</text>
</comment>
<keyword evidence="1" id="KW-0472">Membrane</keyword>
<evidence type="ECO:0000313" key="3">
    <source>
        <dbReference type="Proteomes" id="UP000238823"/>
    </source>
</evidence>
<dbReference type="RefSeq" id="WP_106091700.1">
    <property type="nucleotide sequence ID" value="NZ_PVNL01000097.1"/>
</dbReference>